<dbReference type="Pfam" id="PF13807">
    <property type="entry name" value="GNVR"/>
    <property type="match status" value="1"/>
</dbReference>
<comment type="caution">
    <text evidence="20">The sequence shown here is derived from an EMBL/GenBank/DDBJ whole genome shotgun (WGS) entry which is preliminary data.</text>
</comment>
<dbReference type="Gene3D" id="3.40.50.300">
    <property type="entry name" value="P-loop containing nucleotide triphosphate hydrolases"/>
    <property type="match status" value="1"/>
</dbReference>
<keyword evidence="6" id="KW-0997">Cell inner membrane</keyword>
<evidence type="ECO:0000256" key="14">
    <source>
        <dbReference type="ARBA" id="ARBA00023137"/>
    </source>
</evidence>
<dbReference type="EMBL" id="BMWY01000004">
    <property type="protein sequence ID" value="GGZ56783.1"/>
    <property type="molecule type" value="Genomic_DNA"/>
</dbReference>
<evidence type="ECO:0000313" key="21">
    <source>
        <dbReference type="Proteomes" id="UP000615593"/>
    </source>
</evidence>
<keyword evidence="7" id="KW-0808">Transferase</keyword>
<accession>A0ABQ3BWA8</accession>
<dbReference type="InterPro" id="IPR032807">
    <property type="entry name" value="GNVR"/>
</dbReference>
<evidence type="ECO:0000256" key="7">
    <source>
        <dbReference type="ARBA" id="ARBA00022679"/>
    </source>
</evidence>
<keyword evidence="10 20" id="KW-0418">Kinase</keyword>
<dbReference type="PANTHER" id="PTHR32309:SF13">
    <property type="entry name" value="FERRIC ENTEROBACTIN TRANSPORT PROTEIN FEPE"/>
    <property type="match status" value="1"/>
</dbReference>
<dbReference type="InterPro" id="IPR005702">
    <property type="entry name" value="Wzc-like_C"/>
</dbReference>
<evidence type="ECO:0000256" key="6">
    <source>
        <dbReference type="ARBA" id="ARBA00022519"/>
    </source>
</evidence>
<gene>
    <name evidence="20" type="ORF">GCM10008088_17970</name>
</gene>
<dbReference type="SUPFAM" id="SSF52540">
    <property type="entry name" value="P-loop containing nucleoside triphosphate hydrolases"/>
    <property type="match status" value="1"/>
</dbReference>
<sequence length="791" mass="90590">MMNAENQRQYTEEENEDLKFLIFKYLKNWPYFLISVIIFILIAVFYLKYSTPIYQTSTSVKVLKDDEGGVDLSGLSASTTLFNYSKVNLENEIQIFKSRRMLGRVIDSLQLTTTVYKVGSLRDELLFGEEIPFKIEYIENDVEERSTATFNFSLRFKANNSFEIHNDERNISVLASLNDTIREFDEDFIIKPTVFNHKINNSDEYKIYKIDRNSLLSRLSNEISIEAVGDKSDVLRASVKGANKTRNETILNTLVKVFNQDGVEDKRLISKRTKEFVEERLKILVQDLDTVESGLVEFKKDRGVVNVEASVEELFTKEATSESEKFNIETQLAISKDFRNLLVNQSGYTLLPANLGIESESVNRLTNTYNELISNRNRLLSSSTEENPMVLKLNEELDRIQDNILVSLKTYLQALTTSYQRLRSREGRYTGEINNLPQVEKELKGILRQQGIKERLYVFLLQKREEAALSYAITSPTIKIVDFAYTGSTPISPKRNMILLGAFLIGLGLPFGFLYLKFLLDTKVNNRAEIEKELTGLSVFGEVPQLSNSQPKMLKRNDQSALAEAFRIFRTNLLHQLKFSKNQDPATVNSKVIYVTSSIKGEGKTFTANNLARVIASSNKKVLLIGADLRNPQIHMYYDFDRNLPGVSDYLFNENLDIRSIIQKDKSDFKNLDILSSGSVPPNPAELLVENRFEELIDVVKSIYDYVIVDTAPTIYVTDTFLISKYADVTVYVVKQGLTEKKLLHHIKEVNNKKKLNHIALVLNGVVSDTNFGYGYGYVYNDTKKPFYKFW</sequence>
<protein>
    <recommendedName>
        <fullName evidence="4">non-specific protein-tyrosine kinase</fullName>
        <ecNumber evidence="4">2.7.10.2</ecNumber>
    </recommendedName>
</protein>
<evidence type="ECO:0000259" key="19">
    <source>
        <dbReference type="Pfam" id="PF13807"/>
    </source>
</evidence>
<organism evidence="20 21">
    <name type="scientific">Mesonia mobilis</name>
    <dbReference type="NCBI Taxonomy" id="369791"/>
    <lineage>
        <taxon>Bacteria</taxon>
        <taxon>Pseudomonadati</taxon>
        <taxon>Bacteroidota</taxon>
        <taxon>Flavobacteriia</taxon>
        <taxon>Flavobacteriales</taxon>
        <taxon>Flavobacteriaceae</taxon>
        <taxon>Mesonia</taxon>
    </lineage>
</organism>
<keyword evidence="12 16" id="KW-1133">Transmembrane helix</keyword>
<evidence type="ECO:0000259" key="17">
    <source>
        <dbReference type="Pfam" id="PF02706"/>
    </source>
</evidence>
<comment type="similarity">
    <text evidence="3">Belongs to the etk/wzc family.</text>
</comment>
<keyword evidence="11" id="KW-0067">ATP-binding</keyword>
<feature type="domain" description="AAA" evidence="18">
    <location>
        <begin position="591"/>
        <end position="754"/>
    </location>
</feature>
<comment type="similarity">
    <text evidence="2">Belongs to the CpsD/CapB family.</text>
</comment>
<evidence type="ECO:0000313" key="20">
    <source>
        <dbReference type="EMBL" id="GGZ56783.1"/>
    </source>
</evidence>
<dbReference type="InterPro" id="IPR025669">
    <property type="entry name" value="AAA_dom"/>
</dbReference>
<dbReference type="InterPro" id="IPR050445">
    <property type="entry name" value="Bact_polysacc_biosynth/exp"/>
</dbReference>
<comment type="catalytic activity">
    <reaction evidence="15">
        <text>L-tyrosyl-[protein] + ATP = O-phospho-L-tyrosyl-[protein] + ADP + H(+)</text>
        <dbReference type="Rhea" id="RHEA:10596"/>
        <dbReference type="Rhea" id="RHEA-COMP:10136"/>
        <dbReference type="Rhea" id="RHEA-COMP:20101"/>
        <dbReference type="ChEBI" id="CHEBI:15378"/>
        <dbReference type="ChEBI" id="CHEBI:30616"/>
        <dbReference type="ChEBI" id="CHEBI:46858"/>
        <dbReference type="ChEBI" id="CHEBI:61978"/>
        <dbReference type="ChEBI" id="CHEBI:456216"/>
        <dbReference type="EC" id="2.7.10.2"/>
    </reaction>
</comment>
<evidence type="ECO:0000256" key="1">
    <source>
        <dbReference type="ARBA" id="ARBA00004429"/>
    </source>
</evidence>
<keyword evidence="5" id="KW-1003">Cell membrane</keyword>
<evidence type="ECO:0000256" key="9">
    <source>
        <dbReference type="ARBA" id="ARBA00022741"/>
    </source>
</evidence>
<evidence type="ECO:0000256" key="5">
    <source>
        <dbReference type="ARBA" id="ARBA00022475"/>
    </source>
</evidence>
<evidence type="ECO:0000256" key="10">
    <source>
        <dbReference type="ARBA" id="ARBA00022777"/>
    </source>
</evidence>
<dbReference type="Pfam" id="PF13614">
    <property type="entry name" value="AAA_31"/>
    <property type="match status" value="1"/>
</dbReference>
<evidence type="ECO:0000259" key="18">
    <source>
        <dbReference type="Pfam" id="PF13614"/>
    </source>
</evidence>
<evidence type="ECO:0000256" key="2">
    <source>
        <dbReference type="ARBA" id="ARBA00007316"/>
    </source>
</evidence>
<evidence type="ECO:0000256" key="12">
    <source>
        <dbReference type="ARBA" id="ARBA00022989"/>
    </source>
</evidence>
<evidence type="ECO:0000256" key="15">
    <source>
        <dbReference type="ARBA" id="ARBA00051245"/>
    </source>
</evidence>
<dbReference type="NCBIfam" id="TIGR01007">
    <property type="entry name" value="eps_fam"/>
    <property type="match status" value="1"/>
</dbReference>
<keyword evidence="14" id="KW-0829">Tyrosine-protein kinase</keyword>
<name>A0ABQ3BWA8_9FLAO</name>
<dbReference type="PANTHER" id="PTHR32309">
    <property type="entry name" value="TYROSINE-PROTEIN KINASE"/>
    <property type="match status" value="1"/>
</dbReference>
<comment type="subcellular location">
    <subcellularLocation>
        <location evidence="1">Cell inner membrane</location>
        <topology evidence="1">Multi-pass membrane protein</topology>
    </subcellularLocation>
</comment>
<evidence type="ECO:0000256" key="8">
    <source>
        <dbReference type="ARBA" id="ARBA00022692"/>
    </source>
</evidence>
<feature type="transmembrane region" description="Helical" evidence="16">
    <location>
        <begin position="497"/>
        <end position="516"/>
    </location>
</feature>
<dbReference type="GO" id="GO:0016301">
    <property type="term" value="F:kinase activity"/>
    <property type="evidence" value="ECO:0007669"/>
    <property type="project" value="UniProtKB-KW"/>
</dbReference>
<dbReference type="InterPro" id="IPR003856">
    <property type="entry name" value="LPS_length_determ_N"/>
</dbReference>
<dbReference type="InterPro" id="IPR027417">
    <property type="entry name" value="P-loop_NTPase"/>
</dbReference>
<dbReference type="Proteomes" id="UP000615593">
    <property type="component" value="Unassembled WGS sequence"/>
</dbReference>
<feature type="domain" description="Tyrosine-protein kinase G-rich" evidence="19">
    <location>
        <begin position="452"/>
        <end position="517"/>
    </location>
</feature>
<keyword evidence="9" id="KW-0547">Nucleotide-binding</keyword>
<keyword evidence="21" id="KW-1185">Reference proteome</keyword>
<feature type="transmembrane region" description="Helical" evidence="16">
    <location>
        <begin position="29"/>
        <end position="47"/>
    </location>
</feature>
<evidence type="ECO:0000256" key="13">
    <source>
        <dbReference type="ARBA" id="ARBA00023136"/>
    </source>
</evidence>
<proteinExistence type="inferred from homology"/>
<keyword evidence="8 16" id="KW-0812">Transmembrane</keyword>
<evidence type="ECO:0000256" key="3">
    <source>
        <dbReference type="ARBA" id="ARBA00008883"/>
    </source>
</evidence>
<feature type="domain" description="Polysaccharide chain length determinant N-terminal" evidence="17">
    <location>
        <begin position="17"/>
        <end position="109"/>
    </location>
</feature>
<dbReference type="Pfam" id="PF02706">
    <property type="entry name" value="Wzz"/>
    <property type="match status" value="1"/>
</dbReference>
<keyword evidence="13 16" id="KW-0472">Membrane</keyword>
<reference evidence="21" key="1">
    <citation type="journal article" date="2019" name="Int. J. Syst. Evol. Microbiol.">
        <title>The Global Catalogue of Microorganisms (GCM) 10K type strain sequencing project: providing services to taxonomists for standard genome sequencing and annotation.</title>
        <authorList>
            <consortium name="The Broad Institute Genomics Platform"/>
            <consortium name="The Broad Institute Genome Sequencing Center for Infectious Disease"/>
            <person name="Wu L."/>
            <person name="Ma J."/>
        </authorList>
    </citation>
    <scope>NUCLEOTIDE SEQUENCE [LARGE SCALE GENOMIC DNA]</scope>
    <source>
        <strain evidence="21">KCTC 12708</strain>
    </source>
</reference>
<dbReference type="CDD" id="cd05387">
    <property type="entry name" value="BY-kinase"/>
    <property type="match status" value="1"/>
</dbReference>
<evidence type="ECO:0000256" key="11">
    <source>
        <dbReference type="ARBA" id="ARBA00022840"/>
    </source>
</evidence>
<evidence type="ECO:0000256" key="16">
    <source>
        <dbReference type="SAM" id="Phobius"/>
    </source>
</evidence>
<dbReference type="EC" id="2.7.10.2" evidence="4"/>
<evidence type="ECO:0000256" key="4">
    <source>
        <dbReference type="ARBA" id="ARBA00011903"/>
    </source>
</evidence>